<organism evidence="1 2">
    <name type="scientific">Mycena rosella</name>
    <name type="common">Pink bonnet</name>
    <name type="synonym">Agaricus rosellus</name>
    <dbReference type="NCBI Taxonomy" id="1033263"/>
    <lineage>
        <taxon>Eukaryota</taxon>
        <taxon>Fungi</taxon>
        <taxon>Dikarya</taxon>
        <taxon>Basidiomycota</taxon>
        <taxon>Agaricomycotina</taxon>
        <taxon>Agaricomycetes</taxon>
        <taxon>Agaricomycetidae</taxon>
        <taxon>Agaricales</taxon>
        <taxon>Marasmiineae</taxon>
        <taxon>Mycenaceae</taxon>
        <taxon>Mycena</taxon>
    </lineage>
</organism>
<comment type="caution">
    <text evidence="1">The sequence shown here is derived from an EMBL/GenBank/DDBJ whole genome shotgun (WGS) entry which is preliminary data.</text>
</comment>
<protein>
    <submittedName>
        <fullName evidence="1">Uncharacterized protein</fullName>
    </submittedName>
</protein>
<sequence>AFLIWRLQNERVIRAKEPASEHEIYNRWLKTINNQLGLDHAMTEEGKYGKRAIKNALVLKTWRKVLKDDHKLPKDWIWETEVLVGVG</sequence>
<proteinExistence type="predicted"/>
<dbReference type="AlphaFoldDB" id="A0AAD7D752"/>
<dbReference type="EMBL" id="JARKIE010000112">
    <property type="protein sequence ID" value="KAJ7682991.1"/>
    <property type="molecule type" value="Genomic_DNA"/>
</dbReference>
<gene>
    <name evidence="1" type="ORF">B0H17DRAFT_942353</name>
</gene>
<keyword evidence="2" id="KW-1185">Reference proteome</keyword>
<evidence type="ECO:0000313" key="2">
    <source>
        <dbReference type="Proteomes" id="UP001221757"/>
    </source>
</evidence>
<dbReference type="Proteomes" id="UP001221757">
    <property type="component" value="Unassembled WGS sequence"/>
</dbReference>
<evidence type="ECO:0000313" key="1">
    <source>
        <dbReference type="EMBL" id="KAJ7682991.1"/>
    </source>
</evidence>
<accession>A0AAD7D752</accession>
<reference evidence="1" key="1">
    <citation type="submission" date="2023-03" db="EMBL/GenBank/DDBJ databases">
        <title>Massive genome expansion in bonnet fungi (Mycena s.s.) driven by repeated elements and novel gene families across ecological guilds.</title>
        <authorList>
            <consortium name="Lawrence Berkeley National Laboratory"/>
            <person name="Harder C.B."/>
            <person name="Miyauchi S."/>
            <person name="Viragh M."/>
            <person name="Kuo A."/>
            <person name="Thoen E."/>
            <person name="Andreopoulos B."/>
            <person name="Lu D."/>
            <person name="Skrede I."/>
            <person name="Drula E."/>
            <person name="Henrissat B."/>
            <person name="Morin E."/>
            <person name="Kohler A."/>
            <person name="Barry K."/>
            <person name="LaButti K."/>
            <person name="Morin E."/>
            <person name="Salamov A."/>
            <person name="Lipzen A."/>
            <person name="Mereny Z."/>
            <person name="Hegedus B."/>
            <person name="Baldrian P."/>
            <person name="Stursova M."/>
            <person name="Weitz H."/>
            <person name="Taylor A."/>
            <person name="Grigoriev I.V."/>
            <person name="Nagy L.G."/>
            <person name="Martin F."/>
            <person name="Kauserud H."/>
        </authorList>
    </citation>
    <scope>NUCLEOTIDE SEQUENCE</scope>
    <source>
        <strain evidence="1">CBHHK067</strain>
    </source>
</reference>
<name>A0AAD7D752_MYCRO</name>
<feature type="non-terminal residue" evidence="1">
    <location>
        <position position="1"/>
    </location>
</feature>